<dbReference type="Proteomes" id="UP000004221">
    <property type="component" value="Unassembled WGS sequence"/>
</dbReference>
<feature type="domain" description="PIN" evidence="1">
    <location>
        <begin position="3"/>
        <end position="129"/>
    </location>
</feature>
<comment type="caution">
    <text evidence="2">The sequence shown here is derived from an EMBL/GenBank/DDBJ whole genome shotgun (WGS) entry which is preliminary data.</text>
</comment>
<dbReference type="AlphaFoldDB" id="I4EL18"/>
<evidence type="ECO:0000313" key="3">
    <source>
        <dbReference type="Proteomes" id="UP000004221"/>
    </source>
</evidence>
<accession>I4EL18</accession>
<dbReference type="Pfam" id="PF01850">
    <property type="entry name" value="PIN"/>
    <property type="match status" value="1"/>
</dbReference>
<dbReference type="PANTHER" id="PTHR38826">
    <property type="entry name" value="RIBONUCLEASE VAPC13"/>
    <property type="match status" value="1"/>
</dbReference>
<dbReference type="SUPFAM" id="SSF88723">
    <property type="entry name" value="PIN domain-like"/>
    <property type="match status" value="1"/>
</dbReference>
<dbReference type="InterPro" id="IPR002716">
    <property type="entry name" value="PIN_dom"/>
</dbReference>
<dbReference type="InterPro" id="IPR029060">
    <property type="entry name" value="PIN-like_dom_sf"/>
</dbReference>
<protein>
    <submittedName>
        <fullName evidence="2">PilT protein domain protein</fullName>
    </submittedName>
</protein>
<dbReference type="Gene3D" id="3.40.50.1010">
    <property type="entry name" value="5'-nuclease"/>
    <property type="match status" value="1"/>
</dbReference>
<dbReference type="EMBL" id="CAGS01000434">
    <property type="protein sequence ID" value="CCF85380.1"/>
    <property type="molecule type" value="Genomic_DNA"/>
</dbReference>
<sequence>MPFLDTNVFLRYLTADDPIKAKATYALFQQLKAGRVQATTSEVVIAEVCYVLSSRAHFNLHPHEIQARLQPVVTVKGLKLPSRRRLLRALDVYARYPSLDFEDALIAAQMEQSGISTLVSYDRGFDKLGWITRVEPEAKDGRKAA</sequence>
<organism evidence="2 3">
    <name type="scientific">Nitrolancea hollandica Lb</name>
    <dbReference type="NCBI Taxonomy" id="1129897"/>
    <lineage>
        <taxon>Bacteria</taxon>
        <taxon>Pseudomonadati</taxon>
        <taxon>Thermomicrobiota</taxon>
        <taxon>Thermomicrobia</taxon>
        <taxon>Sphaerobacterales</taxon>
        <taxon>Sphaerobacterineae</taxon>
        <taxon>Sphaerobacteraceae</taxon>
        <taxon>Nitrolancea</taxon>
    </lineage>
</organism>
<dbReference type="OrthoDB" id="32974at2"/>
<reference evidence="2 3" key="1">
    <citation type="journal article" date="2012" name="ISME J.">
        <title>Nitrification expanded: discovery, physiology and genomics of a nitrite-oxidizing bacterium from the phylum Chloroflexi.</title>
        <authorList>
            <person name="Sorokin D.Y."/>
            <person name="Lucker S."/>
            <person name="Vejmelkova D."/>
            <person name="Kostrikina N.A."/>
            <person name="Kleerebezem R."/>
            <person name="Rijpstra W.I."/>
            <person name="Damste J.S."/>
            <person name="Le Paslier D."/>
            <person name="Muyzer G."/>
            <person name="Wagner M."/>
            <person name="van Loosdrecht M.C."/>
            <person name="Daims H."/>
        </authorList>
    </citation>
    <scope>NUCLEOTIDE SEQUENCE [LARGE SCALE GENOMIC DNA]</scope>
    <source>
        <strain evidence="3">none</strain>
    </source>
</reference>
<name>I4EL18_9BACT</name>
<proteinExistence type="predicted"/>
<dbReference type="RefSeq" id="WP_008480242.1">
    <property type="nucleotide sequence ID" value="NZ_CAGS01000434.1"/>
</dbReference>
<evidence type="ECO:0000313" key="2">
    <source>
        <dbReference type="EMBL" id="CCF85380.1"/>
    </source>
</evidence>
<dbReference type="InterPro" id="IPR052106">
    <property type="entry name" value="PINc/VapC_TA"/>
</dbReference>
<keyword evidence="3" id="KW-1185">Reference proteome</keyword>
<evidence type="ECO:0000259" key="1">
    <source>
        <dbReference type="Pfam" id="PF01850"/>
    </source>
</evidence>
<gene>
    <name evidence="2" type="ORF">NITHO_490003</name>
</gene>
<dbReference type="PANTHER" id="PTHR38826:SF5">
    <property type="entry name" value="RIBONUCLEASE VAPC13"/>
    <property type="match status" value="1"/>
</dbReference>